<evidence type="ECO:0000313" key="3">
    <source>
        <dbReference type="Proteomes" id="UP000242815"/>
    </source>
</evidence>
<evidence type="ECO:0000313" key="2">
    <source>
        <dbReference type="EMBL" id="SFQ81407.1"/>
    </source>
</evidence>
<reference evidence="2 3" key="1">
    <citation type="submission" date="2016-10" db="EMBL/GenBank/DDBJ databases">
        <authorList>
            <person name="de Groot N.N."/>
        </authorList>
    </citation>
    <scope>NUCLEOTIDE SEQUENCE [LARGE SCALE GENOMIC DNA]</scope>
    <source>
        <strain evidence="2 3">JCM 18415</strain>
    </source>
</reference>
<dbReference type="OrthoDB" id="237270at2"/>
<dbReference type="SUPFAM" id="SSF53850">
    <property type="entry name" value="Periplasmic binding protein-like II"/>
    <property type="match status" value="1"/>
</dbReference>
<sequence>MNGVRQAALFVRTNLWIVPLALLLAWALFRFLDPAPPRHLVMVTGSESGGYHQFGLALRGKLAEQGLTLEVLSTSGSMENLQRLTEGSAEVQLGLIQSGTTRLLESSQLAGLESLGAIYHEPLWLFQRRGTGISRLTDLFEHRVSVGAEGGGTWAVVSSLISQLGEHAGEQALATGQWQQLAAGASLEALQAGELDAAFFVLPVHNSTISRLLVDPEMELVSLEQTAALAARLSFLERLELPQGLLDLQRDIPPRSSELLSPVATLVINEHFHPALASLVLSSAAEVLRDGSLLDAPGQFPSATPAELPLSAEASYYHERGAPLLQRYLPFWIASIVDRYVVLLIPFIAIMLPLVKSMGPLYAWRMRARVYRWYAHLRRVDRLIHSGGIGKVLDEEIESLLRLEDELTLVDVPLSYAHELYTLHLHVRYMINRLQQMRQPAGSHSAVPPTTDKVLE</sequence>
<dbReference type="Pfam" id="PF16868">
    <property type="entry name" value="NMT1_3"/>
    <property type="match status" value="1"/>
</dbReference>
<keyword evidence="1" id="KW-0472">Membrane</keyword>
<feature type="transmembrane region" description="Helical" evidence="1">
    <location>
        <begin position="340"/>
        <end position="364"/>
    </location>
</feature>
<organism evidence="2 3">
    <name type="scientific">Halopseudomonas formosensis</name>
    <dbReference type="NCBI Taxonomy" id="1002526"/>
    <lineage>
        <taxon>Bacteria</taxon>
        <taxon>Pseudomonadati</taxon>
        <taxon>Pseudomonadota</taxon>
        <taxon>Gammaproteobacteria</taxon>
        <taxon>Pseudomonadales</taxon>
        <taxon>Pseudomonadaceae</taxon>
        <taxon>Halopseudomonas</taxon>
    </lineage>
</organism>
<accession>A0A1I6BKS2</accession>
<proteinExistence type="predicted"/>
<dbReference type="STRING" id="1002526.SAMN05216578_104222"/>
<keyword evidence="1" id="KW-0812">Transmembrane</keyword>
<dbReference type="Proteomes" id="UP000242815">
    <property type="component" value="Unassembled WGS sequence"/>
</dbReference>
<dbReference type="InterPro" id="IPR011852">
    <property type="entry name" value="TRAP_TAXI"/>
</dbReference>
<feature type="transmembrane region" description="Helical" evidence="1">
    <location>
        <begin position="7"/>
        <end position="29"/>
    </location>
</feature>
<keyword evidence="1" id="KW-1133">Transmembrane helix</keyword>
<dbReference type="PANTHER" id="PTHR42941">
    <property type="entry name" value="SLL1037 PROTEIN"/>
    <property type="match status" value="1"/>
</dbReference>
<dbReference type="PANTHER" id="PTHR42941:SF1">
    <property type="entry name" value="SLL1037 PROTEIN"/>
    <property type="match status" value="1"/>
</dbReference>
<dbReference type="RefSeq" id="WP_090538630.1">
    <property type="nucleotide sequence ID" value="NZ_FOYD01000004.1"/>
</dbReference>
<gene>
    <name evidence="2" type="ORF">SAMN05216578_104222</name>
</gene>
<dbReference type="Gene3D" id="3.40.190.10">
    <property type="entry name" value="Periplasmic binding protein-like II"/>
    <property type="match status" value="2"/>
</dbReference>
<protein>
    <submittedName>
        <fullName evidence="2">TRAP-type uncharacterized transport system, substrate-binding protein</fullName>
    </submittedName>
</protein>
<dbReference type="AlphaFoldDB" id="A0A1I6BKS2"/>
<name>A0A1I6BKS2_9GAMM</name>
<dbReference type="EMBL" id="FOYD01000004">
    <property type="protein sequence ID" value="SFQ81407.1"/>
    <property type="molecule type" value="Genomic_DNA"/>
</dbReference>
<evidence type="ECO:0000256" key="1">
    <source>
        <dbReference type="SAM" id="Phobius"/>
    </source>
</evidence>